<evidence type="ECO:0000256" key="1">
    <source>
        <dbReference type="SAM" id="SignalP"/>
    </source>
</evidence>
<dbReference type="Proteomes" id="UP001066276">
    <property type="component" value="Chromosome 7"/>
</dbReference>
<dbReference type="EMBL" id="JANPWB010000011">
    <property type="protein sequence ID" value="KAJ1126363.1"/>
    <property type="molecule type" value="Genomic_DNA"/>
</dbReference>
<proteinExistence type="predicted"/>
<gene>
    <name evidence="2" type="ORF">NDU88_004771</name>
</gene>
<keyword evidence="1" id="KW-0732">Signal</keyword>
<name>A0AAV7PIH1_PLEWA</name>
<protein>
    <submittedName>
        <fullName evidence="2">Uncharacterized protein</fullName>
    </submittedName>
</protein>
<dbReference type="AlphaFoldDB" id="A0AAV7PIH1"/>
<evidence type="ECO:0000313" key="3">
    <source>
        <dbReference type="Proteomes" id="UP001066276"/>
    </source>
</evidence>
<keyword evidence="3" id="KW-1185">Reference proteome</keyword>
<organism evidence="2 3">
    <name type="scientific">Pleurodeles waltl</name>
    <name type="common">Iberian ribbed newt</name>
    <dbReference type="NCBI Taxonomy" id="8319"/>
    <lineage>
        <taxon>Eukaryota</taxon>
        <taxon>Metazoa</taxon>
        <taxon>Chordata</taxon>
        <taxon>Craniata</taxon>
        <taxon>Vertebrata</taxon>
        <taxon>Euteleostomi</taxon>
        <taxon>Amphibia</taxon>
        <taxon>Batrachia</taxon>
        <taxon>Caudata</taxon>
        <taxon>Salamandroidea</taxon>
        <taxon>Salamandridae</taxon>
        <taxon>Pleurodelinae</taxon>
        <taxon>Pleurodeles</taxon>
    </lineage>
</organism>
<evidence type="ECO:0000313" key="2">
    <source>
        <dbReference type="EMBL" id="KAJ1126363.1"/>
    </source>
</evidence>
<reference evidence="2" key="1">
    <citation type="journal article" date="2022" name="bioRxiv">
        <title>Sequencing and chromosome-scale assembly of the giantPleurodeles waltlgenome.</title>
        <authorList>
            <person name="Brown T."/>
            <person name="Elewa A."/>
            <person name="Iarovenko S."/>
            <person name="Subramanian E."/>
            <person name="Araus A.J."/>
            <person name="Petzold A."/>
            <person name="Susuki M."/>
            <person name="Suzuki K.-i.T."/>
            <person name="Hayashi T."/>
            <person name="Toyoda A."/>
            <person name="Oliveira C."/>
            <person name="Osipova E."/>
            <person name="Leigh N.D."/>
            <person name="Simon A."/>
            <person name="Yun M.H."/>
        </authorList>
    </citation>
    <scope>NUCLEOTIDE SEQUENCE</scope>
    <source>
        <strain evidence="2">20211129_DDA</strain>
        <tissue evidence="2">Liver</tissue>
    </source>
</reference>
<accession>A0AAV7PIH1</accession>
<feature type="signal peptide" evidence="1">
    <location>
        <begin position="1"/>
        <end position="16"/>
    </location>
</feature>
<comment type="caution">
    <text evidence="2">The sequence shown here is derived from an EMBL/GenBank/DDBJ whole genome shotgun (WGS) entry which is preliminary data.</text>
</comment>
<sequence>MLWLLLSPKMLELGVAEECQFRLVRTDENAEWDLELWGDILEGLMARESQSVTPPEHSLVTDSVVSLKKTQAGSPDI</sequence>
<feature type="chain" id="PRO_5043865922" evidence="1">
    <location>
        <begin position="17"/>
        <end position="77"/>
    </location>
</feature>